<feature type="domain" description="DUF2110" evidence="3">
    <location>
        <begin position="174"/>
        <end position="239"/>
    </location>
</feature>
<evidence type="ECO:0000313" key="4">
    <source>
        <dbReference type="EMBL" id="ASI99281.1"/>
    </source>
</evidence>
<dbReference type="InterPro" id="IPR016757">
    <property type="entry name" value="UCP019322"/>
</dbReference>
<dbReference type="Pfam" id="PF24873">
    <property type="entry name" value="DUF2110_C"/>
    <property type="match status" value="1"/>
</dbReference>
<organism evidence="4 5">
    <name type="scientific">Thermococcus celer Vu 13 = JCM 8558</name>
    <dbReference type="NCBI Taxonomy" id="1293037"/>
    <lineage>
        <taxon>Archaea</taxon>
        <taxon>Methanobacteriati</taxon>
        <taxon>Methanobacteriota</taxon>
        <taxon>Thermococci</taxon>
        <taxon>Thermococcales</taxon>
        <taxon>Thermococcaceae</taxon>
        <taxon>Thermococcus</taxon>
    </lineage>
</organism>
<feature type="domain" description="DUF2110" evidence="2">
    <location>
        <begin position="3"/>
        <end position="70"/>
    </location>
</feature>
<feature type="domain" description="DUF2110" evidence="1">
    <location>
        <begin position="75"/>
        <end position="169"/>
    </location>
</feature>
<evidence type="ECO:0008006" key="6">
    <source>
        <dbReference type="Google" id="ProtNLM"/>
    </source>
</evidence>
<protein>
    <recommendedName>
        <fullName evidence="6">DUF2110 domain-containing protein</fullName>
    </recommendedName>
</protein>
<dbReference type="InterPro" id="IPR056758">
    <property type="entry name" value="DUF2110_N"/>
</dbReference>
<keyword evidence="5" id="KW-1185">Reference proteome</keyword>
<dbReference type="GeneID" id="33324448"/>
<reference evidence="4 5" key="1">
    <citation type="submission" date="2016-03" db="EMBL/GenBank/DDBJ databases">
        <title>Complete genome sequence of Thermococcus celer.</title>
        <authorList>
            <person name="Oger P.M."/>
        </authorList>
    </citation>
    <scope>NUCLEOTIDE SEQUENCE [LARGE SCALE GENOMIC DNA]</scope>
    <source>
        <strain evidence="4 5">Vu 13</strain>
    </source>
</reference>
<dbReference type="RefSeq" id="WP_088863218.1">
    <property type="nucleotide sequence ID" value="NZ_CP014854.1"/>
</dbReference>
<dbReference type="Proteomes" id="UP000197156">
    <property type="component" value="Chromosome"/>
</dbReference>
<sequence length="244" mass="27271">MQEVVILEKVYGDRSGFLKLDKKLKALLGDLEVEWKLSAVKKNWVKVSLKGEDEEISANVVREEFGEVPYKLSAVEEGETYRGRFIDLGKVGYGAYVDVGIFTPRPKDALLPLRYLKGVFGETPVRQMIRTFGWVDNLPVEVTVTDVEFGAREVEVAFSDAQLRRIKGWMNDGHDKLFIAGTISENVEKALIKTGHGRDVKRIEELGLMETLLVLKRGTQAPGIIKEIGPHLKGTVIGAVKFRG</sequence>
<dbReference type="InterPro" id="IPR056757">
    <property type="entry name" value="DUF2110_C"/>
</dbReference>
<evidence type="ECO:0000259" key="3">
    <source>
        <dbReference type="Pfam" id="PF24873"/>
    </source>
</evidence>
<evidence type="ECO:0000259" key="2">
    <source>
        <dbReference type="Pfam" id="PF24872"/>
    </source>
</evidence>
<dbReference type="AlphaFoldDB" id="A0A218P2Y2"/>
<dbReference type="KEGG" id="tce:A3L02_06770"/>
<dbReference type="InterPro" id="IPR056756">
    <property type="entry name" value="DUF2110_central"/>
</dbReference>
<gene>
    <name evidence="4" type="ORF">A3L02_06770</name>
</gene>
<evidence type="ECO:0000313" key="5">
    <source>
        <dbReference type="Proteomes" id="UP000197156"/>
    </source>
</evidence>
<accession>A0A218P2Y2</accession>
<name>A0A218P2Y2_THECE</name>
<dbReference type="Pfam" id="PF24872">
    <property type="entry name" value="DUF2110_N"/>
    <property type="match status" value="1"/>
</dbReference>
<dbReference type="OrthoDB" id="120309at2157"/>
<evidence type="ECO:0000259" key="1">
    <source>
        <dbReference type="Pfam" id="PF09883"/>
    </source>
</evidence>
<dbReference type="EMBL" id="CP014854">
    <property type="protein sequence ID" value="ASI99281.1"/>
    <property type="molecule type" value="Genomic_DNA"/>
</dbReference>
<dbReference type="Pfam" id="PF09883">
    <property type="entry name" value="DUF2110"/>
    <property type="match status" value="1"/>
</dbReference>
<dbReference type="PIRSF" id="PIRSF019322">
    <property type="entry name" value="UCP019322"/>
    <property type="match status" value="1"/>
</dbReference>
<proteinExistence type="predicted"/>